<comment type="caution">
    <text evidence="2">The sequence shown here is derived from an EMBL/GenBank/DDBJ whole genome shotgun (WGS) entry which is preliminary data.</text>
</comment>
<evidence type="ECO:0000313" key="2">
    <source>
        <dbReference type="EMBL" id="KAG0461148.1"/>
    </source>
</evidence>
<feature type="compositionally biased region" description="Basic and acidic residues" evidence="1">
    <location>
        <begin position="1"/>
        <end position="12"/>
    </location>
</feature>
<keyword evidence="3" id="KW-1185">Reference proteome</keyword>
<feature type="region of interest" description="Disordered" evidence="1">
    <location>
        <begin position="1"/>
        <end position="29"/>
    </location>
</feature>
<sequence>MEGRSVAHEAGKGKPHGKTLRMSEPAGLLRWGGRGGGPWSARWRRSVGALSFRGIGGGREEVHFVCDGGDEEAELWVRGILLVTGDVFGAVN</sequence>
<organism evidence="2 3">
    <name type="scientific">Vanilla planifolia</name>
    <name type="common">Vanilla</name>
    <dbReference type="NCBI Taxonomy" id="51239"/>
    <lineage>
        <taxon>Eukaryota</taxon>
        <taxon>Viridiplantae</taxon>
        <taxon>Streptophyta</taxon>
        <taxon>Embryophyta</taxon>
        <taxon>Tracheophyta</taxon>
        <taxon>Spermatophyta</taxon>
        <taxon>Magnoliopsida</taxon>
        <taxon>Liliopsida</taxon>
        <taxon>Asparagales</taxon>
        <taxon>Orchidaceae</taxon>
        <taxon>Vanilloideae</taxon>
        <taxon>Vanilleae</taxon>
        <taxon>Vanilla</taxon>
    </lineage>
</organism>
<dbReference type="AlphaFoldDB" id="A0A835Q200"/>
<reference evidence="2 3" key="1">
    <citation type="journal article" date="2020" name="Nat. Food">
        <title>A phased Vanilla planifolia genome enables genetic improvement of flavour and production.</title>
        <authorList>
            <person name="Hasing T."/>
            <person name="Tang H."/>
            <person name="Brym M."/>
            <person name="Khazi F."/>
            <person name="Huang T."/>
            <person name="Chambers A.H."/>
        </authorList>
    </citation>
    <scope>NUCLEOTIDE SEQUENCE [LARGE SCALE GENOMIC DNA]</scope>
    <source>
        <tissue evidence="2">Leaf</tissue>
    </source>
</reference>
<dbReference type="Proteomes" id="UP000636800">
    <property type="component" value="Chromosome 11"/>
</dbReference>
<dbReference type="OrthoDB" id="10265668at2759"/>
<accession>A0A835Q200</accession>
<proteinExistence type="predicted"/>
<name>A0A835Q200_VANPL</name>
<gene>
    <name evidence="2" type="ORF">HPP92_021445</name>
</gene>
<evidence type="ECO:0000256" key="1">
    <source>
        <dbReference type="SAM" id="MobiDB-lite"/>
    </source>
</evidence>
<dbReference type="EMBL" id="JADCNL010000011">
    <property type="protein sequence ID" value="KAG0461148.1"/>
    <property type="molecule type" value="Genomic_DNA"/>
</dbReference>
<protein>
    <submittedName>
        <fullName evidence="2">Uncharacterized protein</fullName>
    </submittedName>
</protein>
<evidence type="ECO:0000313" key="3">
    <source>
        <dbReference type="Proteomes" id="UP000636800"/>
    </source>
</evidence>